<name>A0ABR4QIX9_9CEST</name>
<keyword evidence="2" id="KW-0156">Chromatin regulator</keyword>
<dbReference type="SUPFAM" id="SSF54160">
    <property type="entry name" value="Chromo domain-like"/>
    <property type="match status" value="1"/>
</dbReference>
<dbReference type="InterPro" id="IPR016197">
    <property type="entry name" value="Chromo-like_dom_sf"/>
</dbReference>
<evidence type="ECO:0000259" key="7">
    <source>
        <dbReference type="Pfam" id="PF05712"/>
    </source>
</evidence>
<evidence type="ECO:0000256" key="4">
    <source>
        <dbReference type="ARBA" id="ARBA00023163"/>
    </source>
</evidence>
<dbReference type="InterPro" id="IPR008676">
    <property type="entry name" value="MRG"/>
</dbReference>
<accession>A0ABR4QIX9</accession>
<dbReference type="Pfam" id="PF05712">
    <property type="entry name" value="MRG"/>
    <property type="match status" value="1"/>
</dbReference>
<proteinExistence type="predicted"/>
<comment type="subcellular location">
    <subcellularLocation>
        <location evidence="1">Nucleus</location>
    </subcellularLocation>
</comment>
<reference evidence="8 9" key="1">
    <citation type="journal article" date="2022" name="Front. Cell. Infect. Microbiol.">
        <title>The Genomes of Two Strains of Taenia crassiceps the Animal Model for the Study of Human Cysticercosis.</title>
        <authorList>
            <person name="Bobes R.J."/>
            <person name="Estrada K."/>
            <person name="Rios-Valencia D.G."/>
            <person name="Calderon-Gallegos A."/>
            <person name="de la Torre P."/>
            <person name="Carrero J.C."/>
            <person name="Sanchez-Flores A."/>
            <person name="Laclette J.P."/>
        </authorList>
    </citation>
    <scope>NUCLEOTIDE SEQUENCE [LARGE SCALE GENOMIC DNA]</scope>
    <source>
        <strain evidence="8">WFUcys</strain>
    </source>
</reference>
<keyword evidence="9" id="KW-1185">Reference proteome</keyword>
<evidence type="ECO:0000256" key="1">
    <source>
        <dbReference type="ARBA" id="ARBA00004123"/>
    </source>
</evidence>
<evidence type="ECO:0000256" key="6">
    <source>
        <dbReference type="SAM" id="MobiDB-lite"/>
    </source>
</evidence>
<dbReference type="InterPro" id="IPR026541">
    <property type="entry name" value="MRG_dom"/>
</dbReference>
<keyword evidence="3" id="KW-0805">Transcription regulation</keyword>
<dbReference type="InterPro" id="IPR038217">
    <property type="entry name" value="MRG_C_sf"/>
</dbReference>
<protein>
    <submittedName>
        <fullName evidence="8">Mortality factor 4-like protein 2</fullName>
    </submittedName>
</protein>
<dbReference type="EMBL" id="JAKROA010000003">
    <property type="protein sequence ID" value="KAL5109526.1"/>
    <property type="molecule type" value="Genomic_DNA"/>
</dbReference>
<comment type="caution">
    <text evidence="8">The sequence shown here is derived from an EMBL/GenBank/DDBJ whole genome shotgun (WGS) entry which is preliminary data.</text>
</comment>
<keyword evidence="4" id="KW-0804">Transcription</keyword>
<dbReference type="Proteomes" id="UP001651158">
    <property type="component" value="Unassembled WGS sequence"/>
</dbReference>
<dbReference type="PANTHER" id="PTHR10880">
    <property type="entry name" value="MORTALITY FACTOR 4-LIKE PROTEIN"/>
    <property type="match status" value="1"/>
</dbReference>
<evidence type="ECO:0000256" key="5">
    <source>
        <dbReference type="ARBA" id="ARBA00023242"/>
    </source>
</evidence>
<dbReference type="PANTHER" id="PTHR10880:SF15">
    <property type="entry name" value="MSL COMPLEX SUBUNIT 3"/>
    <property type="match status" value="1"/>
</dbReference>
<dbReference type="Gene3D" id="1.10.274.30">
    <property type="entry name" value="MRG domain"/>
    <property type="match status" value="1"/>
</dbReference>
<organism evidence="8 9">
    <name type="scientific">Taenia crassiceps</name>
    <dbReference type="NCBI Taxonomy" id="6207"/>
    <lineage>
        <taxon>Eukaryota</taxon>
        <taxon>Metazoa</taxon>
        <taxon>Spiralia</taxon>
        <taxon>Lophotrochozoa</taxon>
        <taxon>Platyhelminthes</taxon>
        <taxon>Cestoda</taxon>
        <taxon>Eucestoda</taxon>
        <taxon>Cyclophyllidea</taxon>
        <taxon>Taeniidae</taxon>
        <taxon>Taenia</taxon>
    </lineage>
</organism>
<dbReference type="PROSITE" id="PS51640">
    <property type="entry name" value="MRG"/>
    <property type="match status" value="1"/>
</dbReference>
<sequence length="362" mass="40889">MEPKKEPAKRKGALFPWPSTISSQDFGCEGRGRRVPISRSLPGWDEWVKEKRMFKYDAEGLRMQKDVEKLAMSGKKLKVLRKSDLKKQPYPPPEVIEHIGISMEAASGPESPKAEEPEASDSPESDVQASTAPVAPVRTEAESAPLLPPPKAPPNAGSSSSRKRRARSIASITGETEEGFLKRTRIKVELTDTLKAWLVDDWDLTTKQSRLVSLPSRKPIARVFDDYLEQSKSQHPTTNSAQSPFTVTQEFRREFVNGLRVNFNFILGSQLLYKFERPQYAELLKSHASLEMVDLYSPMHLLRLLVRLRDLITFVKTDPTSVGLLEAVTADFIAFLDKNNEEYFKLEDYISATPDYLRAAMC</sequence>
<feature type="domain" description="MRG" evidence="7">
    <location>
        <begin position="174"/>
        <end position="350"/>
    </location>
</feature>
<evidence type="ECO:0000313" key="8">
    <source>
        <dbReference type="EMBL" id="KAL5109526.1"/>
    </source>
</evidence>
<keyword evidence="5" id="KW-0539">Nucleus</keyword>
<gene>
    <name evidence="8" type="ORF">TcWFU_009931</name>
</gene>
<evidence type="ECO:0000313" key="9">
    <source>
        <dbReference type="Proteomes" id="UP001651158"/>
    </source>
</evidence>
<evidence type="ECO:0000256" key="3">
    <source>
        <dbReference type="ARBA" id="ARBA00023015"/>
    </source>
</evidence>
<evidence type="ECO:0000256" key="2">
    <source>
        <dbReference type="ARBA" id="ARBA00022853"/>
    </source>
</evidence>
<feature type="region of interest" description="Disordered" evidence="6">
    <location>
        <begin position="106"/>
        <end position="171"/>
    </location>
</feature>